<dbReference type="EMBL" id="JAYDYQ010002688">
    <property type="protein sequence ID" value="KAK4477848.1"/>
    <property type="molecule type" value="Genomic_DNA"/>
</dbReference>
<evidence type="ECO:0000259" key="2">
    <source>
        <dbReference type="Pfam" id="PF14380"/>
    </source>
</evidence>
<organism evidence="3 4">
    <name type="scientific">Penstemon davidsonii</name>
    <dbReference type="NCBI Taxonomy" id="160366"/>
    <lineage>
        <taxon>Eukaryota</taxon>
        <taxon>Viridiplantae</taxon>
        <taxon>Streptophyta</taxon>
        <taxon>Embryophyta</taxon>
        <taxon>Tracheophyta</taxon>
        <taxon>Spermatophyta</taxon>
        <taxon>Magnoliopsida</taxon>
        <taxon>eudicotyledons</taxon>
        <taxon>Gunneridae</taxon>
        <taxon>Pentapetalae</taxon>
        <taxon>asterids</taxon>
        <taxon>lamiids</taxon>
        <taxon>Lamiales</taxon>
        <taxon>Plantaginaceae</taxon>
        <taxon>Cheloneae</taxon>
        <taxon>Penstemon</taxon>
    </lineage>
</organism>
<dbReference type="PANTHER" id="PTHR33138:SF72">
    <property type="entry name" value="WALL-ASSOCIATED RECEPTOR KINASE CARBOXY-TERMINAL PROTEIN"/>
    <property type="match status" value="1"/>
</dbReference>
<keyword evidence="1" id="KW-0325">Glycoprotein</keyword>
<keyword evidence="4" id="KW-1185">Reference proteome</keyword>
<reference evidence="3 4" key="1">
    <citation type="journal article" date="2023" name="bioRxiv">
        <title>Genome report: Whole genome sequence and annotation of Penstemon davidsonii.</title>
        <authorList>
            <person name="Ostevik K.L."/>
            <person name="Alabady M."/>
            <person name="Zhang M."/>
            <person name="Rausher M.D."/>
        </authorList>
    </citation>
    <scope>NUCLEOTIDE SEQUENCE [LARGE SCALE GENOMIC DNA]</scope>
    <source>
        <strain evidence="3">DNT005</strain>
        <tissue evidence="3">Whole leaf</tissue>
    </source>
</reference>
<sequence>MGQPLSNISPQYNLKFHPFDFSWDDHNITLYYGCNISRPQSGPMFLANQFNCIVNETMNWNFYVTRQAGGDCESNIFVPVNRVAARAMVENNSSLNVLRDALASGFLIEWSANNRNCRNCMESGGTCGYNQNSGSFACYCAGQSLRFICDITRGEFSSFHAPTISVKFYQGEDEAESYITFLCHI</sequence>
<dbReference type="PANTHER" id="PTHR33138">
    <property type="entry name" value="OS01G0690200 PROTEIN"/>
    <property type="match status" value="1"/>
</dbReference>
<dbReference type="Proteomes" id="UP001291926">
    <property type="component" value="Unassembled WGS sequence"/>
</dbReference>
<protein>
    <recommendedName>
        <fullName evidence="2">Wall-associated receptor kinase C-terminal domain-containing protein</fullName>
    </recommendedName>
</protein>
<accession>A0ABR0CNK4</accession>
<evidence type="ECO:0000313" key="3">
    <source>
        <dbReference type="EMBL" id="KAK4477848.1"/>
    </source>
</evidence>
<name>A0ABR0CNK4_9LAMI</name>
<evidence type="ECO:0000313" key="4">
    <source>
        <dbReference type="Proteomes" id="UP001291926"/>
    </source>
</evidence>
<dbReference type="InterPro" id="IPR032872">
    <property type="entry name" value="WAK_assoc_C"/>
</dbReference>
<feature type="domain" description="Wall-associated receptor kinase C-terminal" evidence="2">
    <location>
        <begin position="49"/>
        <end position="142"/>
    </location>
</feature>
<dbReference type="Pfam" id="PF14380">
    <property type="entry name" value="WAK_assoc"/>
    <property type="match status" value="1"/>
</dbReference>
<evidence type="ECO:0000256" key="1">
    <source>
        <dbReference type="ARBA" id="ARBA00023180"/>
    </source>
</evidence>
<gene>
    <name evidence="3" type="ORF">RD792_017111</name>
</gene>
<proteinExistence type="predicted"/>
<comment type="caution">
    <text evidence="3">The sequence shown here is derived from an EMBL/GenBank/DDBJ whole genome shotgun (WGS) entry which is preliminary data.</text>
</comment>